<keyword evidence="7 8" id="KW-0472">Membrane</keyword>
<keyword evidence="4" id="KW-0547">Nucleotide-binding</keyword>
<keyword evidence="3 8" id="KW-0812">Transmembrane</keyword>
<organism evidence="10 11">
    <name type="scientific">Anabaena cylindrica (strain ATCC 27899 / PCC 7122)</name>
    <dbReference type="NCBI Taxonomy" id="272123"/>
    <lineage>
        <taxon>Bacteria</taxon>
        <taxon>Bacillati</taxon>
        <taxon>Cyanobacteriota</taxon>
        <taxon>Cyanophyceae</taxon>
        <taxon>Nostocales</taxon>
        <taxon>Nostocaceae</taxon>
        <taxon>Anabaena</taxon>
    </lineage>
</organism>
<evidence type="ECO:0000259" key="9">
    <source>
        <dbReference type="Pfam" id="PF18967"/>
    </source>
</evidence>
<evidence type="ECO:0000256" key="2">
    <source>
        <dbReference type="ARBA" id="ARBA00022475"/>
    </source>
</evidence>
<evidence type="ECO:0000256" key="7">
    <source>
        <dbReference type="ARBA" id="ARBA00023136"/>
    </source>
</evidence>
<sequence length="189" mass="21650">MDILEKLLKILEIVIDWLKFAEAKNAVLLAFSGAGVTAIITYISAASNIPKSLILSLPASTFILSISSLVCLFSFLPKTNLEHIVWMQGKPSKNFKTLQNNTDNLYYYGHLMKYKNIELLDAMNQLYCDNKISQPYKKEYLDIATQIIINSEIAFLKFRFFTFSLWILIFSILIIPVSVLLNLIIFRII</sequence>
<dbReference type="KEGG" id="acy:Anacy_4885"/>
<reference evidence="11" key="1">
    <citation type="journal article" date="2013" name="Proc. Natl. Acad. Sci. U.S.A.">
        <title>Improving the coverage of the cyanobacterial phylum using diversity-driven genome sequencing.</title>
        <authorList>
            <person name="Shih P.M."/>
            <person name="Wu D."/>
            <person name="Latifi A."/>
            <person name="Axen S.D."/>
            <person name="Fewer D.P."/>
            <person name="Talla E."/>
            <person name="Calteau A."/>
            <person name="Cai F."/>
            <person name="Tandeau de Marsac N."/>
            <person name="Rippka R."/>
            <person name="Herdman M."/>
            <person name="Sivonen K."/>
            <person name="Coursin T."/>
            <person name="Laurent T."/>
            <person name="Goodwin L."/>
            <person name="Nolan M."/>
            <person name="Davenport K.W."/>
            <person name="Han C.S."/>
            <person name="Rubin E.M."/>
            <person name="Eisen J.A."/>
            <person name="Woyke T."/>
            <person name="Gugger M."/>
            <person name="Kerfeld C.A."/>
        </authorList>
    </citation>
    <scope>NUCLEOTIDE SEQUENCE [LARGE SCALE GENOMIC DNA]</scope>
    <source>
        <strain evidence="11">ATCC 27899 / PCC 7122</strain>
    </source>
</reference>
<name>K9ZLX2_ANACC</name>
<evidence type="ECO:0000256" key="5">
    <source>
        <dbReference type="ARBA" id="ARBA00022989"/>
    </source>
</evidence>
<dbReference type="AlphaFoldDB" id="K9ZLX2"/>
<evidence type="ECO:0000256" key="1">
    <source>
        <dbReference type="ARBA" id="ARBA00004236"/>
    </source>
</evidence>
<keyword evidence="6" id="KW-0051">Antiviral defense</keyword>
<gene>
    <name evidence="10" type="ordered locus">Anacy_4885</name>
</gene>
<keyword evidence="5 8" id="KW-1133">Transmembrane helix</keyword>
<dbReference type="Pfam" id="PF18967">
    <property type="entry name" value="PycTM"/>
    <property type="match status" value="1"/>
</dbReference>
<dbReference type="eggNOG" id="ENOG5032ES6">
    <property type="taxonomic scope" value="Bacteria"/>
</dbReference>
<evidence type="ECO:0000256" key="6">
    <source>
        <dbReference type="ARBA" id="ARBA00023118"/>
    </source>
</evidence>
<keyword evidence="2" id="KW-1003">Cell membrane</keyword>
<feature type="transmembrane region" description="Helical" evidence="8">
    <location>
        <begin position="165"/>
        <end position="186"/>
    </location>
</feature>
<dbReference type="HOGENOM" id="CLU_120371_1_0_3"/>
<evidence type="ECO:0000313" key="10">
    <source>
        <dbReference type="EMBL" id="AFZ60228.1"/>
    </source>
</evidence>
<evidence type="ECO:0000256" key="3">
    <source>
        <dbReference type="ARBA" id="ARBA00022692"/>
    </source>
</evidence>
<dbReference type="STRING" id="272123.Anacy_4885"/>
<dbReference type="PATRIC" id="fig|272123.3.peg.5306"/>
<feature type="domain" description="Pycsar effector protein" evidence="9">
    <location>
        <begin position="7"/>
        <end position="181"/>
    </location>
</feature>
<comment type="subcellular location">
    <subcellularLocation>
        <location evidence="1">Cell membrane</location>
    </subcellularLocation>
</comment>
<evidence type="ECO:0000256" key="4">
    <source>
        <dbReference type="ARBA" id="ARBA00022741"/>
    </source>
</evidence>
<evidence type="ECO:0000313" key="11">
    <source>
        <dbReference type="Proteomes" id="UP000010474"/>
    </source>
</evidence>
<protein>
    <recommendedName>
        <fullName evidence="9">Pycsar effector protein domain-containing protein</fullName>
    </recommendedName>
</protein>
<proteinExistence type="predicted"/>
<dbReference type="EMBL" id="CP003659">
    <property type="protein sequence ID" value="AFZ60228.1"/>
    <property type="molecule type" value="Genomic_DNA"/>
</dbReference>
<keyword evidence="11" id="KW-1185">Reference proteome</keyword>
<dbReference type="Proteomes" id="UP000010474">
    <property type="component" value="Chromosome"/>
</dbReference>
<dbReference type="InterPro" id="IPR043760">
    <property type="entry name" value="PycTM_dom"/>
</dbReference>
<dbReference type="RefSeq" id="WP_015216844.1">
    <property type="nucleotide sequence ID" value="NC_019771.1"/>
</dbReference>
<accession>K9ZLX2</accession>
<evidence type="ECO:0000256" key="8">
    <source>
        <dbReference type="SAM" id="Phobius"/>
    </source>
</evidence>
<feature type="transmembrane region" description="Helical" evidence="8">
    <location>
        <begin position="53"/>
        <end position="76"/>
    </location>
</feature>
<dbReference type="OrthoDB" id="2084475at2"/>
<feature type="transmembrane region" description="Helical" evidence="8">
    <location>
        <begin position="26"/>
        <end position="46"/>
    </location>
</feature>